<evidence type="ECO:0000313" key="2">
    <source>
        <dbReference type="Proteomes" id="UP000887013"/>
    </source>
</evidence>
<name>A0A8X6Q095_NEPPI</name>
<gene>
    <name evidence="1" type="ORF">NPIL_582561</name>
</gene>
<accession>A0A8X6Q095</accession>
<dbReference type="AlphaFoldDB" id="A0A8X6Q095"/>
<keyword evidence="2" id="KW-1185">Reference proteome</keyword>
<dbReference type="Proteomes" id="UP000887013">
    <property type="component" value="Unassembled WGS sequence"/>
</dbReference>
<sequence length="53" mass="6011">MIPAHQFSCSETSIKEGTETEKKVQRMLEAMMSNLACRKLFFDVAYLGCSVIH</sequence>
<feature type="non-terminal residue" evidence="1">
    <location>
        <position position="53"/>
    </location>
</feature>
<dbReference type="EMBL" id="BMAW01122534">
    <property type="protein sequence ID" value="GFT99317.1"/>
    <property type="molecule type" value="Genomic_DNA"/>
</dbReference>
<protein>
    <submittedName>
        <fullName evidence="1">Uncharacterized protein</fullName>
    </submittedName>
</protein>
<organism evidence="1 2">
    <name type="scientific">Nephila pilipes</name>
    <name type="common">Giant wood spider</name>
    <name type="synonym">Nephila maculata</name>
    <dbReference type="NCBI Taxonomy" id="299642"/>
    <lineage>
        <taxon>Eukaryota</taxon>
        <taxon>Metazoa</taxon>
        <taxon>Ecdysozoa</taxon>
        <taxon>Arthropoda</taxon>
        <taxon>Chelicerata</taxon>
        <taxon>Arachnida</taxon>
        <taxon>Araneae</taxon>
        <taxon>Araneomorphae</taxon>
        <taxon>Entelegynae</taxon>
        <taxon>Araneoidea</taxon>
        <taxon>Nephilidae</taxon>
        <taxon>Nephila</taxon>
    </lineage>
</organism>
<evidence type="ECO:0000313" key="1">
    <source>
        <dbReference type="EMBL" id="GFT99317.1"/>
    </source>
</evidence>
<reference evidence="1" key="1">
    <citation type="submission" date="2020-08" db="EMBL/GenBank/DDBJ databases">
        <title>Multicomponent nature underlies the extraordinary mechanical properties of spider dragline silk.</title>
        <authorList>
            <person name="Kono N."/>
            <person name="Nakamura H."/>
            <person name="Mori M."/>
            <person name="Yoshida Y."/>
            <person name="Ohtoshi R."/>
            <person name="Malay A.D."/>
            <person name="Moran D.A.P."/>
            <person name="Tomita M."/>
            <person name="Numata K."/>
            <person name="Arakawa K."/>
        </authorList>
    </citation>
    <scope>NUCLEOTIDE SEQUENCE</scope>
</reference>
<proteinExistence type="predicted"/>
<comment type="caution">
    <text evidence="1">The sequence shown here is derived from an EMBL/GenBank/DDBJ whole genome shotgun (WGS) entry which is preliminary data.</text>
</comment>